<protein>
    <submittedName>
        <fullName evidence="5">ABC transporter ATP-binding protein</fullName>
    </submittedName>
</protein>
<accession>A0ABS3L8A9</accession>
<proteinExistence type="predicted"/>
<dbReference type="InterPro" id="IPR027417">
    <property type="entry name" value="P-loop_NTPase"/>
</dbReference>
<dbReference type="InterPro" id="IPR003439">
    <property type="entry name" value="ABC_transporter-like_ATP-bd"/>
</dbReference>
<dbReference type="PANTHER" id="PTHR42939:SF3">
    <property type="entry name" value="ABC TRANSPORTER ATP-BINDING COMPONENT"/>
    <property type="match status" value="1"/>
</dbReference>
<keyword evidence="3 5" id="KW-0067">ATP-binding</keyword>
<evidence type="ECO:0000313" key="5">
    <source>
        <dbReference type="EMBL" id="MBO1305859.1"/>
    </source>
</evidence>
<dbReference type="CDD" id="cd03230">
    <property type="entry name" value="ABC_DR_subfamily_A"/>
    <property type="match status" value="1"/>
</dbReference>
<evidence type="ECO:0000256" key="3">
    <source>
        <dbReference type="ARBA" id="ARBA00022840"/>
    </source>
</evidence>
<dbReference type="Proteomes" id="UP000664601">
    <property type="component" value="Unassembled WGS sequence"/>
</dbReference>
<organism evidence="5 6">
    <name type="scientific">Candidatus Enterococcus moelleringii</name>
    <dbReference type="NCBI Taxonomy" id="2815325"/>
    <lineage>
        <taxon>Bacteria</taxon>
        <taxon>Bacillati</taxon>
        <taxon>Bacillota</taxon>
        <taxon>Bacilli</taxon>
        <taxon>Lactobacillales</taxon>
        <taxon>Enterococcaceae</taxon>
        <taxon>Enterococcus</taxon>
    </lineage>
</organism>
<evidence type="ECO:0000256" key="1">
    <source>
        <dbReference type="ARBA" id="ARBA00022448"/>
    </source>
</evidence>
<dbReference type="InterPro" id="IPR003593">
    <property type="entry name" value="AAA+_ATPase"/>
</dbReference>
<name>A0ABS3L8A9_9ENTE</name>
<evidence type="ECO:0000256" key="2">
    <source>
        <dbReference type="ARBA" id="ARBA00022741"/>
    </source>
</evidence>
<gene>
    <name evidence="5" type="ORF">JZO70_06795</name>
</gene>
<sequence>MLTLKNVQKTYPDFSLNCSLQIGAGQIVGLVGRNGAGKSTTFKIALGLISSEQGEITLFDKPLEKVTEDDRQKLGVSLAEAGFSEYLTIQDIVPMLDTFYQSFEKDFFQAKCAEFQLPTNKAIKDFSTGMKARLKVLIAISHQASLLILDEPTAGLDVIAREEILSLLQEYLDQDESRSILISSHISKDLEQLCDSLYFIDQGQIILQEDTDVLLGEYGILKMTEEQYYEVDKEHMIATKKTSFGYQCLTKQRQFYLENYPEIVVEKTSIDEIILMIMGR</sequence>
<comment type="caution">
    <text evidence="5">The sequence shown here is derived from an EMBL/GenBank/DDBJ whole genome shotgun (WGS) entry which is preliminary data.</text>
</comment>
<keyword evidence="6" id="KW-1185">Reference proteome</keyword>
<keyword evidence="1" id="KW-0813">Transport</keyword>
<dbReference type="Gene3D" id="3.40.50.300">
    <property type="entry name" value="P-loop containing nucleotide triphosphate hydrolases"/>
    <property type="match status" value="1"/>
</dbReference>
<dbReference type="SUPFAM" id="SSF52540">
    <property type="entry name" value="P-loop containing nucleoside triphosphate hydrolases"/>
    <property type="match status" value="1"/>
</dbReference>
<feature type="domain" description="ABC transporter" evidence="4">
    <location>
        <begin position="2"/>
        <end position="227"/>
    </location>
</feature>
<dbReference type="RefSeq" id="WP_207672786.1">
    <property type="nucleotide sequence ID" value="NZ_JAFREM010000011.1"/>
</dbReference>
<dbReference type="GO" id="GO:0005524">
    <property type="term" value="F:ATP binding"/>
    <property type="evidence" value="ECO:0007669"/>
    <property type="project" value="UniProtKB-KW"/>
</dbReference>
<dbReference type="PANTHER" id="PTHR42939">
    <property type="entry name" value="ABC TRANSPORTER ATP-BINDING PROTEIN ALBC-RELATED"/>
    <property type="match status" value="1"/>
</dbReference>
<dbReference type="PROSITE" id="PS50893">
    <property type="entry name" value="ABC_TRANSPORTER_2"/>
    <property type="match status" value="1"/>
</dbReference>
<dbReference type="SMART" id="SM00382">
    <property type="entry name" value="AAA"/>
    <property type="match status" value="1"/>
</dbReference>
<dbReference type="InterPro" id="IPR051782">
    <property type="entry name" value="ABC_Transporter_VariousFunc"/>
</dbReference>
<dbReference type="EMBL" id="JAFREM010000011">
    <property type="protein sequence ID" value="MBO1305859.1"/>
    <property type="molecule type" value="Genomic_DNA"/>
</dbReference>
<dbReference type="Pfam" id="PF00005">
    <property type="entry name" value="ABC_tran"/>
    <property type="match status" value="1"/>
</dbReference>
<evidence type="ECO:0000259" key="4">
    <source>
        <dbReference type="PROSITE" id="PS50893"/>
    </source>
</evidence>
<reference evidence="5 6" key="1">
    <citation type="submission" date="2021-03" db="EMBL/GenBank/DDBJ databases">
        <title>Enterococcal diversity collection.</title>
        <authorList>
            <person name="Gilmore M.S."/>
            <person name="Schwartzman J."/>
            <person name="Van Tyne D."/>
            <person name="Martin M."/>
            <person name="Earl A.M."/>
            <person name="Manson A.L."/>
            <person name="Straub T."/>
            <person name="Salamzade R."/>
            <person name="Saavedra J."/>
            <person name="Lebreton F."/>
            <person name="Prichula J."/>
            <person name="Schaufler K."/>
            <person name="Gaca A."/>
            <person name="Sgardioli B."/>
            <person name="Wagenaar J."/>
            <person name="Strong T."/>
        </authorList>
    </citation>
    <scope>NUCLEOTIDE SEQUENCE [LARGE SCALE GENOMIC DNA]</scope>
    <source>
        <strain evidence="5 6">669A</strain>
    </source>
</reference>
<evidence type="ECO:0000313" key="6">
    <source>
        <dbReference type="Proteomes" id="UP000664601"/>
    </source>
</evidence>
<keyword evidence="2" id="KW-0547">Nucleotide-binding</keyword>